<sequence>MAIKGVLFDKDGTLIDVTGTWVPVYRELLSEIFADLTPDAIEAKFVAAGYDPELGAFRAGSVLAQGTTRDIVNIWWPDLDEAGVREKMRLLNVDYAHLGVKHLKSLMPLKPVLGELHAMKLRLGVGTNDTAASATLHMRALDAADLFDVILGADSVARPKPHGDMIHAFADAIGIKASEVAMVGDNPHDMETAHDAGAGLAIGVLTGNSATDHLAPLADHVIASIADLPALLRKLG</sequence>
<dbReference type="EMBL" id="JAENHL010000004">
    <property type="protein sequence ID" value="MBK1865053.1"/>
    <property type="molecule type" value="Genomic_DNA"/>
</dbReference>
<comment type="caution">
    <text evidence="1">The sequence shown here is derived from an EMBL/GenBank/DDBJ whole genome shotgun (WGS) entry which is preliminary data.</text>
</comment>
<accession>A0ACC5QXG5</accession>
<dbReference type="Proteomes" id="UP000616151">
    <property type="component" value="Unassembled WGS sequence"/>
</dbReference>
<evidence type="ECO:0000313" key="2">
    <source>
        <dbReference type="Proteomes" id="UP000616151"/>
    </source>
</evidence>
<gene>
    <name evidence="1" type="ORF">JHL16_01715</name>
</gene>
<reference evidence="1" key="1">
    <citation type="submission" date="2021-01" db="EMBL/GenBank/DDBJ databases">
        <authorList>
            <person name="Sun Q."/>
        </authorList>
    </citation>
    <scope>NUCLEOTIDE SEQUENCE</scope>
    <source>
        <strain evidence="1">YIM B02566</strain>
    </source>
</reference>
<keyword evidence="2" id="KW-1185">Reference proteome</keyword>
<protein>
    <submittedName>
        <fullName evidence="1">HAD family hydrolase</fullName>
    </submittedName>
</protein>
<keyword evidence="1" id="KW-0378">Hydrolase</keyword>
<proteinExistence type="predicted"/>
<name>A0ACC5QXG5_9HYPH</name>
<evidence type="ECO:0000313" key="1">
    <source>
        <dbReference type="EMBL" id="MBK1865053.1"/>
    </source>
</evidence>
<organism evidence="1 2">
    <name type="scientific">Taklimakanibacter albus</name>
    <dbReference type="NCBI Taxonomy" id="2800327"/>
    <lineage>
        <taxon>Bacteria</taxon>
        <taxon>Pseudomonadati</taxon>
        <taxon>Pseudomonadota</taxon>
        <taxon>Alphaproteobacteria</taxon>
        <taxon>Hyphomicrobiales</taxon>
        <taxon>Aestuariivirgaceae</taxon>
        <taxon>Taklimakanibacter</taxon>
    </lineage>
</organism>